<keyword evidence="1" id="KW-0732">Signal</keyword>
<evidence type="ECO:0000259" key="2">
    <source>
        <dbReference type="Pfam" id="PF07075"/>
    </source>
</evidence>
<dbReference type="RefSeq" id="WP_124900333.1">
    <property type="nucleotide sequence ID" value="NZ_RQTJ01000039.1"/>
</dbReference>
<dbReference type="InterPro" id="IPR008302">
    <property type="entry name" value="NamZ"/>
</dbReference>
<dbReference type="OrthoDB" id="9801061at2"/>
<name>A0A3P1APM7_9FLAO</name>
<dbReference type="PIRSF" id="PIRSF016719">
    <property type="entry name" value="UCP016719"/>
    <property type="match status" value="1"/>
</dbReference>
<keyword evidence="5" id="KW-1185">Reference proteome</keyword>
<reference evidence="4 5" key="1">
    <citation type="submission" date="2018-11" db="EMBL/GenBank/DDBJ databases">
        <title>Flavobacterium sp. nov., YIM 102796 draft genome.</title>
        <authorList>
            <person name="Li G."/>
            <person name="Jiang Y."/>
        </authorList>
    </citation>
    <scope>NUCLEOTIDE SEQUENCE [LARGE SCALE GENOMIC DNA]</scope>
    <source>
        <strain evidence="4 5">YIM 102796</strain>
    </source>
</reference>
<dbReference type="Gene3D" id="3.40.50.12170">
    <property type="entry name" value="Uncharacterised protein PF07075, DUF1343"/>
    <property type="match status" value="1"/>
</dbReference>
<feature type="domain" description="Peptidoglycan beta-N-acetylmuramidase NamZ C-terminal" evidence="3">
    <location>
        <begin position="300"/>
        <end position="435"/>
    </location>
</feature>
<dbReference type="EMBL" id="RQTJ01000039">
    <property type="protein sequence ID" value="RRA90855.1"/>
    <property type="molecule type" value="Genomic_DNA"/>
</dbReference>
<gene>
    <name evidence="4" type="ORF">EG242_13210</name>
</gene>
<proteinExistence type="predicted"/>
<dbReference type="PANTHER" id="PTHR42915">
    <property type="entry name" value="HYPOTHETICAL 460 KDA PROTEIN IN FEUA-SIGW INTERGENIC REGION [PRECURSOR]"/>
    <property type="match status" value="1"/>
</dbReference>
<dbReference type="Pfam" id="PF07075">
    <property type="entry name" value="NamZ_N"/>
    <property type="match status" value="1"/>
</dbReference>
<dbReference type="Proteomes" id="UP000268372">
    <property type="component" value="Unassembled WGS sequence"/>
</dbReference>
<dbReference type="InterPro" id="IPR048502">
    <property type="entry name" value="NamZ_N"/>
</dbReference>
<dbReference type="Pfam" id="PF20732">
    <property type="entry name" value="NamZ_C"/>
    <property type="match status" value="1"/>
</dbReference>
<dbReference type="InterPro" id="IPR048503">
    <property type="entry name" value="NamZ_C"/>
</dbReference>
<evidence type="ECO:0000256" key="1">
    <source>
        <dbReference type="SAM" id="SignalP"/>
    </source>
</evidence>
<organism evidence="4 5">
    <name type="scientific">Paenimyroides viscosum</name>
    <dbReference type="NCBI Taxonomy" id="2488729"/>
    <lineage>
        <taxon>Bacteria</taxon>
        <taxon>Pseudomonadati</taxon>
        <taxon>Bacteroidota</taxon>
        <taxon>Flavobacteriia</taxon>
        <taxon>Flavobacteriales</taxon>
        <taxon>Flavobacteriaceae</taxon>
        <taxon>Paenimyroides</taxon>
    </lineage>
</organism>
<dbReference type="GO" id="GO:0033922">
    <property type="term" value="F:peptidoglycan beta-N-acetylmuramidase activity"/>
    <property type="evidence" value="ECO:0007669"/>
    <property type="project" value="InterPro"/>
</dbReference>
<feature type="chain" id="PRO_5018123346" evidence="1">
    <location>
        <begin position="29"/>
        <end position="438"/>
    </location>
</feature>
<dbReference type="Gene3D" id="3.90.1150.140">
    <property type="match status" value="1"/>
</dbReference>
<evidence type="ECO:0000313" key="5">
    <source>
        <dbReference type="Proteomes" id="UP000268372"/>
    </source>
</evidence>
<accession>A0A3P1APM7</accession>
<evidence type="ECO:0000259" key="3">
    <source>
        <dbReference type="Pfam" id="PF20732"/>
    </source>
</evidence>
<feature type="signal peptide" evidence="1">
    <location>
        <begin position="1"/>
        <end position="28"/>
    </location>
</feature>
<dbReference type="AlphaFoldDB" id="A0A3P1APM7"/>
<protein>
    <submittedName>
        <fullName evidence="4">DUF1343 domain-containing protein</fullName>
    </submittedName>
</protein>
<sequence length="438" mass="49279">MKSIILFKNTFLFLFVTAFTGLSFVCNAQSKSKVESQKSKDYQVEIQTGADQPEIYLPLLKDKKVGILTNQTGIIKVGEVTQGTEIQSGRTRKKEIRSTNPIYSNIIDYLIEQKINLKKIYAPEHGFRGTADAGELIKDGKDTKTGLPIISLYGNNKKPTKEQLAGIDVMIFDLQDVGARFYTYISSLHYLMEACAENNIPLIVLDRPNPKGATVDGPVLEMKNKSFVGMHPIPVLHGMTIGEYAQMINGEKWLNPSTGSGQALQCKLTIIPCKNYNKSMHYSLPVKPSPNLPNDTAINLYTSLCFFEGTNVSMGRGTEKQFQIYGSPFLKNMDFTFTPKPNDGAKDPVNNGKLCYGEDISTHKAIDGLSLEWLLKAYKNTDSKEKFFNNFFIKLAGTDKLQKQIEKGLTEKEIRETWKTGIEDFKNTRKKYLLYTDF</sequence>
<evidence type="ECO:0000313" key="4">
    <source>
        <dbReference type="EMBL" id="RRA90855.1"/>
    </source>
</evidence>
<dbReference type="PANTHER" id="PTHR42915:SF1">
    <property type="entry name" value="PEPTIDOGLYCAN BETA-N-ACETYLMURAMIDASE NAMZ"/>
    <property type="match status" value="1"/>
</dbReference>
<feature type="domain" description="Peptidoglycan beta-N-acetylmuramidase NamZ N-terminal" evidence="2">
    <location>
        <begin position="103"/>
        <end position="295"/>
    </location>
</feature>
<comment type="caution">
    <text evidence="4">The sequence shown here is derived from an EMBL/GenBank/DDBJ whole genome shotgun (WGS) entry which is preliminary data.</text>
</comment>